<dbReference type="Proteomes" id="UP001597525">
    <property type="component" value="Unassembled WGS sequence"/>
</dbReference>
<sequence length="98" mass="11154">MKQTVTILYCPKCGWMLRAAYFAQEILTTFVDDIYGVTLVPSEVSGRFSVSVGDILLFDRKVEGRFPETKELKQLLRDVVNPTKKLGHSDKKDNQTEV</sequence>
<dbReference type="Gene3D" id="3.40.30.10">
    <property type="entry name" value="Glutaredoxin"/>
    <property type="match status" value="1"/>
</dbReference>
<protein>
    <submittedName>
        <fullName evidence="2">Rdx family protein</fullName>
    </submittedName>
</protein>
<evidence type="ECO:0000313" key="2">
    <source>
        <dbReference type="EMBL" id="MFD2968677.1"/>
    </source>
</evidence>
<keyword evidence="1" id="KW-0676">Redox-active center</keyword>
<dbReference type="Pfam" id="PF10262">
    <property type="entry name" value="Rdx"/>
    <property type="match status" value="1"/>
</dbReference>
<comment type="caution">
    <text evidence="2">The sequence shown here is derived from an EMBL/GenBank/DDBJ whole genome shotgun (WGS) entry which is preliminary data.</text>
</comment>
<reference evidence="3" key="1">
    <citation type="journal article" date="2019" name="Int. J. Syst. Evol. Microbiol.">
        <title>The Global Catalogue of Microorganisms (GCM) 10K type strain sequencing project: providing services to taxonomists for standard genome sequencing and annotation.</title>
        <authorList>
            <consortium name="The Broad Institute Genomics Platform"/>
            <consortium name="The Broad Institute Genome Sequencing Center for Infectious Disease"/>
            <person name="Wu L."/>
            <person name="Ma J."/>
        </authorList>
    </citation>
    <scope>NUCLEOTIDE SEQUENCE [LARGE SCALE GENOMIC DNA]</scope>
    <source>
        <strain evidence="3">KCTC 22814</strain>
    </source>
</reference>
<proteinExistence type="predicted"/>
<name>A0ABW6BGS3_9SPHI</name>
<organism evidence="2 3">
    <name type="scientific">Sphingobacterium bambusae</name>
    <dbReference type="NCBI Taxonomy" id="662858"/>
    <lineage>
        <taxon>Bacteria</taxon>
        <taxon>Pseudomonadati</taxon>
        <taxon>Bacteroidota</taxon>
        <taxon>Sphingobacteriia</taxon>
        <taxon>Sphingobacteriales</taxon>
        <taxon>Sphingobacteriaceae</taxon>
        <taxon>Sphingobacterium</taxon>
    </lineage>
</organism>
<dbReference type="EMBL" id="JBHUPB010000009">
    <property type="protein sequence ID" value="MFD2968677.1"/>
    <property type="molecule type" value="Genomic_DNA"/>
</dbReference>
<dbReference type="InterPro" id="IPR011893">
    <property type="entry name" value="Selenoprotein_Rdx-typ"/>
</dbReference>
<dbReference type="PANTHER" id="PTHR36417:SF2">
    <property type="entry name" value="SELENOPROTEIN DOMAIN PROTEIN (AFU_ORTHOLOGUE AFUA_1G05220)"/>
    <property type="match status" value="1"/>
</dbReference>
<evidence type="ECO:0000256" key="1">
    <source>
        <dbReference type="ARBA" id="ARBA00023284"/>
    </source>
</evidence>
<dbReference type="PANTHER" id="PTHR36417">
    <property type="entry name" value="SELENOPROTEIN DOMAIN PROTEIN (AFU_ORTHOLOGUE AFUA_1G05220)"/>
    <property type="match status" value="1"/>
</dbReference>
<keyword evidence="3" id="KW-1185">Reference proteome</keyword>
<dbReference type="SUPFAM" id="SSF52833">
    <property type="entry name" value="Thioredoxin-like"/>
    <property type="match status" value="1"/>
</dbReference>
<dbReference type="RefSeq" id="WP_320185342.1">
    <property type="nucleotide sequence ID" value="NZ_CP138332.1"/>
</dbReference>
<gene>
    <name evidence="2" type="ORF">ACFS7Y_14850</name>
</gene>
<accession>A0ABW6BGS3</accession>
<dbReference type="InterPro" id="IPR036249">
    <property type="entry name" value="Thioredoxin-like_sf"/>
</dbReference>
<dbReference type="NCBIfam" id="TIGR02174">
    <property type="entry name" value="CXXU_selWTH"/>
    <property type="match status" value="1"/>
</dbReference>
<evidence type="ECO:0000313" key="3">
    <source>
        <dbReference type="Proteomes" id="UP001597525"/>
    </source>
</evidence>